<organism evidence="2 3">
    <name type="scientific">Dothidotthia symphoricarpi CBS 119687</name>
    <dbReference type="NCBI Taxonomy" id="1392245"/>
    <lineage>
        <taxon>Eukaryota</taxon>
        <taxon>Fungi</taxon>
        <taxon>Dikarya</taxon>
        <taxon>Ascomycota</taxon>
        <taxon>Pezizomycotina</taxon>
        <taxon>Dothideomycetes</taxon>
        <taxon>Pleosporomycetidae</taxon>
        <taxon>Pleosporales</taxon>
        <taxon>Dothidotthiaceae</taxon>
        <taxon>Dothidotthia</taxon>
    </lineage>
</organism>
<dbReference type="EMBL" id="ML977503">
    <property type="protein sequence ID" value="KAF2131131.1"/>
    <property type="molecule type" value="Genomic_DNA"/>
</dbReference>
<feature type="compositionally biased region" description="Basic residues" evidence="1">
    <location>
        <begin position="135"/>
        <end position="148"/>
    </location>
</feature>
<name>A0A6A6AL06_9PLEO</name>
<evidence type="ECO:0000313" key="3">
    <source>
        <dbReference type="Proteomes" id="UP000799771"/>
    </source>
</evidence>
<dbReference type="RefSeq" id="XP_033525518.1">
    <property type="nucleotide sequence ID" value="XM_033666605.1"/>
</dbReference>
<keyword evidence="3" id="KW-1185">Reference proteome</keyword>
<gene>
    <name evidence="2" type="ORF">P153DRAFT_355903</name>
</gene>
<sequence>MSWGSNIGTLDGQLSLCERSGQTTGRRRQIVYSWLRREALSPRVGQSTRLGTPLILWNWSRARLQWQVLDRRLVLNGSPRVEMRHQGTVACGSEEWPTQRGCNTNTNPTKHAIGSDEQQLHPLDLSNASMSQSIRRPKERSKKSTKQRTVRPLSLIIARLITTRFPSQTSCDYTPMTEGCRHLGGISLGYTASYRGRCKTYLICVGTRIVVGESPRALILDLVRG</sequence>
<protein>
    <submittedName>
        <fullName evidence="2">Uncharacterized protein</fullName>
    </submittedName>
</protein>
<dbReference type="Proteomes" id="UP000799771">
    <property type="component" value="Unassembled WGS sequence"/>
</dbReference>
<dbReference type="GeneID" id="54407037"/>
<dbReference type="AlphaFoldDB" id="A0A6A6AL06"/>
<evidence type="ECO:0000256" key="1">
    <source>
        <dbReference type="SAM" id="MobiDB-lite"/>
    </source>
</evidence>
<accession>A0A6A6AL06</accession>
<feature type="compositionally biased region" description="Polar residues" evidence="1">
    <location>
        <begin position="100"/>
        <end position="109"/>
    </location>
</feature>
<feature type="region of interest" description="Disordered" evidence="1">
    <location>
        <begin position="93"/>
        <end position="148"/>
    </location>
</feature>
<evidence type="ECO:0000313" key="2">
    <source>
        <dbReference type="EMBL" id="KAF2131131.1"/>
    </source>
</evidence>
<reference evidence="2" key="1">
    <citation type="journal article" date="2020" name="Stud. Mycol.">
        <title>101 Dothideomycetes genomes: a test case for predicting lifestyles and emergence of pathogens.</title>
        <authorList>
            <person name="Haridas S."/>
            <person name="Albert R."/>
            <person name="Binder M."/>
            <person name="Bloem J."/>
            <person name="Labutti K."/>
            <person name="Salamov A."/>
            <person name="Andreopoulos B."/>
            <person name="Baker S."/>
            <person name="Barry K."/>
            <person name="Bills G."/>
            <person name="Bluhm B."/>
            <person name="Cannon C."/>
            <person name="Castanera R."/>
            <person name="Culley D."/>
            <person name="Daum C."/>
            <person name="Ezra D."/>
            <person name="Gonzalez J."/>
            <person name="Henrissat B."/>
            <person name="Kuo A."/>
            <person name="Liang C."/>
            <person name="Lipzen A."/>
            <person name="Lutzoni F."/>
            <person name="Magnuson J."/>
            <person name="Mondo S."/>
            <person name="Nolan M."/>
            <person name="Ohm R."/>
            <person name="Pangilinan J."/>
            <person name="Park H.-J."/>
            <person name="Ramirez L."/>
            <person name="Alfaro M."/>
            <person name="Sun H."/>
            <person name="Tritt A."/>
            <person name="Yoshinaga Y."/>
            <person name="Zwiers L.-H."/>
            <person name="Turgeon B."/>
            <person name="Goodwin S."/>
            <person name="Spatafora J."/>
            <person name="Crous P."/>
            <person name="Grigoriev I."/>
        </authorList>
    </citation>
    <scope>NUCLEOTIDE SEQUENCE</scope>
    <source>
        <strain evidence="2">CBS 119687</strain>
    </source>
</reference>
<proteinExistence type="predicted"/>